<dbReference type="PANTHER" id="PTHR37443:SF1">
    <property type="entry name" value="PROTEIN CBG23797"/>
    <property type="match status" value="1"/>
</dbReference>
<keyword evidence="3" id="KW-1185">Reference proteome</keyword>
<feature type="chain" id="PRO_5043126327" evidence="1">
    <location>
        <begin position="24"/>
        <end position="238"/>
    </location>
</feature>
<accession>A0A0N5CSA0</accession>
<proteinExistence type="predicted"/>
<protein>
    <submittedName>
        <fullName evidence="2 4">Uncharacterized protein</fullName>
    </submittedName>
</protein>
<dbReference type="OMA" id="YGPCFST"/>
<reference evidence="4" key="1">
    <citation type="submission" date="2017-02" db="UniProtKB">
        <authorList>
            <consortium name="WormBaseParasite"/>
        </authorList>
    </citation>
    <scope>IDENTIFICATION</scope>
</reference>
<reference evidence="2 3" key="2">
    <citation type="submission" date="2018-11" db="EMBL/GenBank/DDBJ databases">
        <authorList>
            <consortium name="Pathogen Informatics"/>
        </authorList>
    </citation>
    <scope>NUCLEOTIDE SEQUENCE [LARGE SCALE GENOMIC DNA]</scope>
</reference>
<dbReference type="WBParaSite" id="TCLT_0000310101-mRNA-1">
    <property type="protein sequence ID" value="TCLT_0000310101-mRNA-1"/>
    <property type="gene ID" value="TCLT_0000310101"/>
</dbReference>
<dbReference type="InterPro" id="IPR040271">
    <property type="entry name" value="T19C3.2-like"/>
</dbReference>
<name>A0A0N5CSA0_THECL</name>
<dbReference type="EMBL" id="UYYF01000985">
    <property type="protein sequence ID" value="VDM99400.1"/>
    <property type="molecule type" value="Genomic_DNA"/>
</dbReference>
<organism evidence="4">
    <name type="scientific">Thelazia callipaeda</name>
    <name type="common">Oriental eyeworm</name>
    <name type="synonym">Parasitic nematode</name>
    <dbReference type="NCBI Taxonomy" id="103827"/>
    <lineage>
        <taxon>Eukaryota</taxon>
        <taxon>Metazoa</taxon>
        <taxon>Ecdysozoa</taxon>
        <taxon>Nematoda</taxon>
        <taxon>Chromadorea</taxon>
        <taxon>Rhabditida</taxon>
        <taxon>Spirurina</taxon>
        <taxon>Spiruromorpha</taxon>
        <taxon>Thelazioidea</taxon>
        <taxon>Thelaziidae</taxon>
        <taxon>Thelazia</taxon>
    </lineage>
</organism>
<gene>
    <name evidence="2" type="ORF">TCLT_LOCUS3101</name>
</gene>
<evidence type="ECO:0000313" key="3">
    <source>
        <dbReference type="Proteomes" id="UP000276776"/>
    </source>
</evidence>
<dbReference type="OrthoDB" id="5912015at2759"/>
<dbReference type="PANTHER" id="PTHR37443">
    <property type="entry name" value="PROTEIN CBG09852-RELATED"/>
    <property type="match status" value="1"/>
</dbReference>
<dbReference type="Proteomes" id="UP000276776">
    <property type="component" value="Unassembled WGS sequence"/>
</dbReference>
<dbReference type="AlphaFoldDB" id="A0A0N5CSA0"/>
<evidence type="ECO:0000256" key="1">
    <source>
        <dbReference type="SAM" id="SignalP"/>
    </source>
</evidence>
<keyword evidence="1" id="KW-0732">Signal</keyword>
<evidence type="ECO:0000313" key="4">
    <source>
        <dbReference type="WBParaSite" id="TCLT_0000310101-mRNA-1"/>
    </source>
</evidence>
<sequence>MQRSQYFLLLSIFHFWLIGNAKAFLASAFSTISGSNRTANCYDWSFYGPCFSTNDRSFWSTLPEQCYRNRYMSLITSIGAPIVQKVMDYAELFNKSANACGMCNIQLACSAFCDNSPGENKFGIAERICNLPTEKQACAMTSQAYYAGKCQVWPPRYTTSVDFLGAIVPPLIRQQIWDLKPLNCINIGTKCYCCCVPYKPNPCDAKCTLKPCSNHRSFTSNQIILLRQQWLKQSQNKM</sequence>
<feature type="signal peptide" evidence="1">
    <location>
        <begin position="1"/>
        <end position="23"/>
    </location>
</feature>
<evidence type="ECO:0000313" key="2">
    <source>
        <dbReference type="EMBL" id="VDM99400.1"/>
    </source>
</evidence>